<dbReference type="InterPro" id="IPR011044">
    <property type="entry name" value="Quino_amine_DH_bsu"/>
</dbReference>
<accession>A0A1H7Y6H7</accession>
<dbReference type="AlphaFoldDB" id="A0A1H7Y6H7"/>
<evidence type="ECO:0000313" key="2">
    <source>
        <dbReference type="Proteomes" id="UP000198677"/>
    </source>
</evidence>
<dbReference type="OrthoDB" id="4483409at2"/>
<dbReference type="Proteomes" id="UP000198677">
    <property type="component" value="Unassembled WGS sequence"/>
</dbReference>
<keyword evidence="2" id="KW-1185">Reference proteome</keyword>
<protein>
    <submittedName>
        <fullName evidence="1">Uncharacterized protein</fullName>
    </submittedName>
</protein>
<dbReference type="EMBL" id="FOAW01000037">
    <property type="protein sequence ID" value="SEM41484.1"/>
    <property type="molecule type" value="Genomic_DNA"/>
</dbReference>
<dbReference type="SUPFAM" id="SSF50969">
    <property type="entry name" value="YVTN repeat-like/Quinoprotein amine dehydrogenase"/>
    <property type="match status" value="1"/>
</dbReference>
<organism evidence="1 2">
    <name type="scientific">Rhodococcus maanshanensis</name>
    <dbReference type="NCBI Taxonomy" id="183556"/>
    <lineage>
        <taxon>Bacteria</taxon>
        <taxon>Bacillati</taxon>
        <taxon>Actinomycetota</taxon>
        <taxon>Actinomycetes</taxon>
        <taxon>Mycobacteriales</taxon>
        <taxon>Nocardiaceae</taxon>
        <taxon>Rhodococcus</taxon>
    </lineage>
</organism>
<reference evidence="2" key="1">
    <citation type="submission" date="2016-10" db="EMBL/GenBank/DDBJ databases">
        <authorList>
            <person name="Varghese N."/>
            <person name="Submissions S."/>
        </authorList>
    </citation>
    <scope>NUCLEOTIDE SEQUENCE [LARGE SCALE GENOMIC DNA]</scope>
    <source>
        <strain evidence="2">DSM 44675</strain>
    </source>
</reference>
<name>A0A1H7Y6H7_9NOCA</name>
<proteinExistence type="predicted"/>
<evidence type="ECO:0000313" key="1">
    <source>
        <dbReference type="EMBL" id="SEM41484.1"/>
    </source>
</evidence>
<sequence>MPVFMPDQGVSGKVAVQAMTARARYSDRMLISADVIDVLDPMSGLVLAGEAGGRLTFALWRDGAVRLLDDRLAENSRRELPLGDDVCVLAASSLDLLVLASAGGLVIAGEEVVTVPGVPADAAALLGGLLVVAVPDGERHRLLVLDPATGAILDDQAIDADDARAFLHPHPSEDTAILELAMGQDGVLAFRVDVEGSRLHLTEILAGDDPVVAGFSPSGARLLLTPYPSDPQTVRVLSWPDLKEISRLDASDVDAEYGFGLAGCWINDDRAAVYATEDALIVADENLDSSERIVLPIDFGDEGEIERLTHLGSGNVAVGAWTPAGRLTLVVRLI</sequence>
<gene>
    <name evidence="1" type="ORF">SAMN05444583_1371</name>
</gene>